<feature type="compositionally biased region" description="Pro residues" evidence="1">
    <location>
        <begin position="1"/>
        <end position="12"/>
    </location>
</feature>
<feature type="compositionally biased region" description="Low complexity" evidence="1">
    <location>
        <begin position="47"/>
        <end position="83"/>
    </location>
</feature>
<reference evidence="2" key="1">
    <citation type="submission" date="2023-08" db="EMBL/GenBank/DDBJ databases">
        <title>Black Yeasts Isolated from many extreme environments.</title>
        <authorList>
            <person name="Coleine C."/>
            <person name="Stajich J.E."/>
            <person name="Selbmann L."/>
        </authorList>
    </citation>
    <scope>NUCLEOTIDE SEQUENCE</scope>
    <source>
        <strain evidence="2">CCFEE 5810</strain>
    </source>
</reference>
<evidence type="ECO:0000256" key="1">
    <source>
        <dbReference type="SAM" id="MobiDB-lite"/>
    </source>
</evidence>
<organism evidence="2 3">
    <name type="scientific">Elasticomyces elasticus</name>
    <dbReference type="NCBI Taxonomy" id="574655"/>
    <lineage>
        <taxon>Eukaryota</taxon>
        <taxon>Fungi</taxon>
        <taxon>Dikarya</taxon>
        <taxon>Ascomycota</taxon>
        <taxon>Pezizomycotina</taxon>
        <taxon>Dothideomycetes</taxon>
        <taxon>Dothideomycetidae</taxon>
        <taxon>Mycosphaerellales</taxon>
        <taxon>Teratosphaeriaceae</taxon>
        <taxon>Elasticomyces</taxon>
    </lineage>
</organism>
<comment type="caution">
    <text evidence="2">The sequence shown here is derived from an EMBL/GenBank/DDBJ whole genome shotgun (WGS) entry which is preliminary data.</text>
</comment>
<evidence type="ECO:0000313" key="2">
    <source>
        <dbReference type="EMBL" id="KAK5697467.1"/>
    </source>
</evidence>
<dbReference type="EMBL" id="JAVRQU010000011">
    <property type="protein sequence ID" value="KAK5697467.1"/>
    <property type="molecule type" value="Genomic_DNA"/>
</dbReference>
<dbReference type="AlphaFoldDB" id="A0AAN7W3G2"/>
<gene>
    <name evidence="2" type="ORF">LTR97_007605</name>
</gene>
<accession>A0AAN7W3G2</accession>
<proteinExistence type="predicted"/>
<feature type="compositionally biased region" description="Low complexity" evidence="1">
    <location>
        <begin position="13"/>
        <end position="35"/>
    </location>
</feature>
<feature type="region of interest" description="Disordered" evidence="1">
    <location>
        <begin position="137"/>
        <end position="206"/>
    </location>
</feature>
<sequence length="394" mass="43388">MSFPGPPTPGQVPQPFQGAPTPGQQPMSPQPQQAQLTGSEYLGSPIPGQQQMQPYGQQTMVPQQQQQWQYPGSPMIQQQQQAATTTQTTTTATSLRYSVQQQTPYLYASTPQPVQYQYPQTQQALQYGSLNSVAAFGQQQQAPQTPQPVQYGSGSQAQSSSSQAMTTQQQAPPAPPTLAPNYNHLYKSPAPATPAPVPAATTTTTSNTTTQTLQYQGSTTGGQFHQVAASQGQTQQFETQVQTLITSLGVCPRNFGWYHAEKGYICAGGNHFTEYSEIDKWQQQPRHKPKVQLVNTWNDPDAPFDPYIGVCHAEAVHPPEVDRWQLMHKQHRLFIAQAKMRGMGAPRESRCRCIDDAGIPIVTEEEKQHTDAENERLKMRGSTVGNAYGFGRWG</sequence>
<name>A0AAN7W3G2_9PEZI</name>
<evidence type="ECO:0000313" key="3">
    <source>
        <dbReference type="Proteomes" id="UP001310594"/>
    </source>
</evidence>
<feature type="compositionally biased region" description="Low complexity" evidence="1">
    <location>
        <begin position="138"/>
        <end position="171"/>
    </location>
</feature>
<feature type="region of interest" description="Disordered" evidence="1">
    <location>
        <begin position="1"/>
        <end position="83"/>
    </location>
</feature>
<protein>
    <submittedName>
        <fullName evidence="2">Uncharacterized protein</fullName>
    </submittedName>
</protein>
<dbReference type="Proteomes" id="UP001310594">
    <property type="component" value="Unassembled WGS sequence"/>
</dbReference>